<evidence type="ECO:0000259" key="3">
    <source>
        <dbReference type="PROSITE" id="PS50222"/>
    </source>
</evidence>
<feature type="region of interest" description="Disordered" evidence="2">
    <location>
        <begin position="102"/>
        <end position="127"/>
    </location>
</feature>
<dbReference type="OrthoDB" id="26525at2759"/>
<dbReference type="Pfam" id="PF13499">
    <property type="entry name" value="EF-hand_7"/>
    <property type="match status" value="1"/>
</dbReference>
<evidence type="ECO:0000313" key="4">
    <source>
        <dbReference type="EMBL" id="CAE8639352.1"/>
    </source>
</evidence>
<dbReference type="CDD" id="cd00051">
    <property type="entry name" value="EFh"/>
    <property type="match status" value="1"/>
</dbReference>
<keyword evidence="1" id="KW-0106">Calcium</keyword>
<organism evidence="4 5">
    <name type="scientific">Polarella glacialis</name>
    <name type="common">Dinoflagellate</name>
    <dbReference type="NCBI Taxonomy" id="89957"/>
    <lineage>
        <taxon>Eukaryota</taxon>
        <taxon>Sar</taxon>
        <taxon>Alveolata</taxon>
        <taxon>Dinophyceae</taxon>
        <taxon>Suessiales</taxon>
        <taxon>Suessiaceae</taxon>
        <taxon>Polarella</taxon>
    </lineage>
</organism>
<dbReference type="GO" id="GO:0005509">
    <property type="term" value="F:calcium ion binding"/>
    <property type="evidence" value="ECO:0007669"/>
    <property type="project" value="InterPro"/>
</dbReference>
<dbReference type="InterPro" id="IPR018247">
    <property type="entry name" value="EF_Hand_1_Ca_BS"/>
</dbReference>
<dbReference type="PROSITE" id="PS00018">
    <property type="entry name" value="EF_HAND_1"/>
    <property type="match status" value="1"/>
</dbReference>
<dbReference type="Proteomes" id="UP000654075">
    <property type="component" value="Unassembled WGS sequence"/>
</dbReference>
<feature type="domain" description="EF-hand" evidence="3">
    <location>
        <begin position="297"/>
        <end position="332"/>
    </location>
</feature>
<evidence type="ECO:0000256" key="2">
    <source>
        <dbReference type="SAM" id="MobiDB-lite"/>
    </source>
</evidence>
<gene>
    <name evidence="4" type="ORF">PGLA1383_LOCUS54397</name>
</gene>
<accession>A0A813HMQ6</accession>
<dbReference type="SUPFAM" id="SSF47473">
    <property type="entry name" value="EF-hand"/>
    <property type="match status" value="1"/>
</dbReference>
<dbReference type="PROSITE" id="PS50222">
    <property type="entry name" value="EF_HAND_2"/>
    <property type="match status" value="2"/>
</dbReference>
<dbReference type="OMA" id="SHEEILM"/>
<comment type="caution">
    <text evidence="4">The sequence shown here is derived from an EMBL/GenBank/DDBJ whole genome shotgun (WGS) entry which is preliminary data.</text>
</comment>
<dbReference type="EMBL" id="CAJNNV010032232">
    <property type="protein sequence ID" value="CAE8639352.1"/>
    <property type="molecule type" value="Genomic_DNA"/>
</dbReference>
<keyword evidence="5" id="KW-1185">Reference proteome</keyword>
<protein>
    <recommendedName>
        <fullName evidence="3">EF-hand domain-containing protein</fullName>
    </recommendedName>
</protein>
<dbReference type="InterPro" id="IPR002048">
    <property type="entry name" value="EF_hand_dom"/>
</dbReference>
<dbReference type="AlphaFoldDB" id="A0A813HMQ6"/>
<sequence length="392" mass="43295">MTQSDKGQVVPLTRIATEGIVPRKRSSLTRLATEGMGTTGGPLTRESFSELNRRIATEGMGTTGGMSRTLSTPVIRLSPTGSNIGSLVPKFQARRAGLLHLPSLSSPSARRPDSASTQPSSGGQGLPAVAPAVAVDVAGQTLTLSRRHKLEFHEVKWVLMSFLKIKSDLENGGVRLETFRQFLLRAFDVTHVSDELLEGAYAECKAGKGPLEMDKFLSWYKIHMFSLVAPLTADSGQWDSDVLVKQVAKRHGVREVDIDKIKHTFDRFDTDKSRELGHSEFESMIRILLGVAPTADLPKDRMSRFWKEIDQDGSGGVDFEEFTEWYLKYFSTDSPQKGGGVLESFYASFMPDKQRAHCLDPQAVQEAQAMRQSALNRQASTSLFANRRATVE</sequence>
<reference evidence="4" key="1">
    <citation type="submission" date="2021-02" db="EMBL/GenBank/DDBJ databases">
        <authorList>
            <person name="Dougan E. K."/>
            <person name="Rhodes N."/>
            <person name="Thang M."/>
            <person name="Chan C."/>
        </authorList>
    </citation>
    <scope>NUCLEOTIDE SEQUENCE</scope>
</reference>
<proteinExistence type="predicted"/>
<evidence type="ECO:0000313" key="5">
    <source>
        <dbReference type="Proteomes" id="UP000654075"/>
    </source>
</evidence>
<dbReference type="SMART" id="SM00054">
    <property type="entry name" value="EFh"/>
    <property type="match status" value="2"/>
</dbReference>
<evidence type="ECO:0000256" key="1">
    <source>
        <dbReference type="ARBA" id="ARBA00022837"/>
    </source>
</evidence>
<feature type="domain" description="EF-hand" evidence="3">
    <location>
        <begin position="256"/>
        <end position="291"/>
    </location>
</feature>
<name>A0A813HMQ6_POLGL</name>
<dbReference type="Gene3D" id="1.10.238.10">
    <property type="entry name" value="EF-hand"/>
    <property type="match status" value="1"/>
</dbReference>
<dbReference type="InterPro" id="IPR011992">
    <property type="entry name" value="EF-hand-dom_pair"/>
</dbReference>